<evidence type="ECO:0000256" key="2">
    <source>
        <dbReference type="ARBA" id="ARBA00023125"/>
    </source>
</evidence>
<evidence type="ECO:0000259" key="4">
    <source>
        <dbReference type="PROSITE" id="PS01124"/>
    </source>
</evidence>
<sequence length="302" mass="35103">MKNVINISTVTEYNELLGLDTFHPLISVVDFSKSDTLLPAGQSINYNLYIVYFKTERRCSLRYGRNNYDYQAGTLVFLAPGQVLTVEGIGEDEVKPTGYALLFHPDLLRGSSLGHHMKDYNFFSYEVHEALHLSLQEKKIVFECFQKIDYELQHTIDKHSKKLIVSNIELFLNYCIRFYDRQFITRSDAGTGFVEKFERLLNEYLHSDKPQIEGIPSVALFAKELHLSPNYFGDLIKKETGKTAQEYIQTKLIDVAKEKIFNPEKAVNEVSYELGFKYPQHFIRFFKQHVGHTPNEYRNSLN</sequence>
<dbReference type="InterPro" id="IPR009057">
    <property type="entry name" value="Homeodomain-like_sf"/>
</dbReference>
<proteinExistence type="predicted"/>
<keyword evidence="3" id="KW-0804">Transcription</keyword>
<keyword evidence="1" id="KW-0805">Transcription regulation</keyword>
<dbReference type="AlphaFoldDB" id="A0A1K1RYV0"/>
<dbReference type="Proteomes" id="UP000183788">
    <property type="component" value="Unassembled WGS sequence"/>
</dbReference>
<protein>
    <submittedName>
        <fullName evidence="6">AraC family transcriptional regulator</fullName>
    </submittedName>
    <submittedName>
        <fullName evidence="5">Helix-turn-helix domain-containing protein</fullName>
    </submittedName>
</protein>
<evidence type="ECO:0000313" key="5">
    <source>
        <dbReference type="EMBL" id="SFW77257.1"/>
    </source>
</evidence>
<name>A0A1K1RYV0_9BACT</name>
<dbReference type="Proteomes" id="UP001326715">
    <property type="component" value="Chromosome"/>
</dbReference>
<dbReference type="EMBL" id="CP140154">
    <property type="protein sequence ID" value="WQG90240.1"/>
    <property type="molecule type" value="Genomic_DNA"/>
</dbReference>
<keyword evidence="8" id="KW-1185">Reference proteome</keyword>
<reference evidence="5 7" key="1">
    <citation type="submission" date="2016-11" db="EMBL/GenBank/DDBJ databases">
        <authorList>
            <person name="Jaros S."/>
            <person name="Januszkiewicz K."/>
            <person name="Wedrychowicz H."/>
        </authorList>
    </citation>
    <scope>NUCLEOTIDE SEQUENCE [LARGE SCALE GENOMIC DNA]</scope>
    <source>
        <strain evidence="5 7">DSM 784</strain>
    </source>
</reference>
<dbReference type="SUPFAM" id="SSF46689">
    <property type="entry name" value="Homeodomain-like"/>
    <property type="match status" value="1"/>
</dbReference>
<dbReference type="PANTHER" id="PTHR43280">
    <property type="entry name" value="ARAC-FAMILY TRANSCRIPTIONAL REGULATOR"/>
    <property type="match status" value="1"/>
</dbReference>
<evidence type="ECO:0000256" key="1">
    <source>
        <dbReference type="ARBA" id="ARBA00023015"/>
    </source>
</evidence>
<dbReference type="InterPro" id="IPR018060">
    <property type="entry name" value="HTH_AraC"/>
</dbReference>
<evidence type="ECO:0000256" key="3">
    <source>
        <dbReference type="ARBA" id="ARBA00023163"/>
    </source>
</evidence>
<gene>
    <name evidence="5" type="ORF">SAMN05661012_04492</name>
    <name evidence="6" type="ORF">SR876_01940</name>
</gene>
<dbReference type="OrthoDB" id="2600165at2"/>
<dbReference type="PANTHER" id="PTHR43280:SF32">
    <property type="entry name" value="TRANSCRIPTIONAL REGULATORY PROTEIN"/>
    <property type="match status" value="1"/>
</dbReference>
<reference evidence="6 8" key="2">
    <citation type="submission" date="2023-11" db="EMBL/GenBank/DDBJ databases">
        <title>MicrobeMod: A computational toolkit for identifying prokaryotic methylation and restriction-modification with nanopore sequencing.</title>
        <authorList>
            <person name="Crits-Christoph A."/>
            <person name="Kang S.C."/>
            <person name="Lee H."/>
            <person name="Ostrov N."/>
        </authorList>
    </citation>
    <scope>NUCLEOTIDE SEQUENCE [LARGE SCALE GENOMIC DNA]</scope>
    <source>
        <strain evidence="6 8">ATCC 23090</strain>
    </source>
</reference>
<dbReference type="PRINTS" id="PR00032">
    <property type="entry name" value="HTHARAC"/>
</dbReference>
<organism evidence="5 7">
    <name type="scientific">Chitinophaga sancti</name>
    <dbReference type="NCBI Taxonomy" id="1004"/>
    <lineage>
        <taxon>Bacteria</taxon>
        <taxon>Pseudomonadati</taxon>
        <taxon>Bacteroidota</taxon>
        <taxon>Chitinophagia</taxon>
        <taxon>Chitinophagales</taxon>
        <taxon>Chitinophagaceae</taxon>
        <taxon>Chitinophaga</taxon>
    </lineage>
</organism>
<dbReference type="InterPro" id="IPR020449">
    <property type="entry name" value="Tscrpt_reg_AraC-type_HTH"/>
</dbReference>
<dbReference type="Gene3D" id="1.10.10.60">
    <property type="entry name" value="Homeodomain-like"/>
    <property type="match status" value="2"/>
</dbReference>
<dbReference type="EMBL" id="FPIZ01000015">
    <property type="protein sequence ID" value="SFW77257.1"/>
    <property type="molecule type" value="Genomic_DNA"/>
</dbReference>
<evidence type="ECO:0000313" key="8">
    <source>
        <dbReference type="Proteomes" id="UP001326715"/>
    </source>
</evidence>
<dbReference type="PROSITE" id="PS01124">
    <property type="entry name" value="HTH_ARAC_FAMILY_2"/>
    <property type="match status" value="1"/>
</dbReference>
<dbReference type="Pfam" id="PF12833">
    <property type="entry name" value="HTH_18"/>
    <property type="match status" value="1"/>
</dbReference>
<evidence type="ECO:0000313" key="7">
    <source>
        <dbReference type="Proteomes" id="UP000183788"/>
    </source>
</evidence>
<keyword evidence="2" id="KW-0238">DNA-binding</keyword>
<feature type="domain" description="HTH araC/xylS-type" evidence="4">
    <location>
        <begin position="195"/>
        <end position="300"/>
    </location>
</feature>
<dbReference type="RefSeq" id="WP_072363485.1">
    <property type="nucleotide sequence ID" value="NZ_CP139972.1"/>
</dbReference>
<dbReference type="SMART" id="SM00342">
    <property type="entry name" value="HTH_ARAC"/>
    <property type="match status" value="1"/>
</dbReference>
<evidence type="ECO:0000313" key="6">
    <source>
        <dbReference type="EMBL" id="WQG90240.1"/>
    </source>
</evidence>
<dbReference type="GO" id="GO:0043565">
    <property type="term" value="F:sequence-specific DNA binding"/>
    <property type="evidence" value="ECO:0007669"/>
    <property type="project" value="InterPro"/>
</dbReference>
<dbReference type="GO" id="GO:0003700">
    <property type="term" value="F:DNA-binding transcription factor activity"/>
    <property type="evidence" value="ECO:0007669"/>
    <property type="project" value="InterPro"/>
</dbReference>
<accession>A0A1K1RYV0</accession>